<name>A0A225DCE7_9BACT</name>
<dbReference type="EMBL" id="NIDE01000014">
    <property type="protein sequence ID" value="OWK38663.1"/>
    <property type="molecule type" value="Genomic_DNA"/>
</dbReference>
<gene>
    <name evidence="1" type="ORF">FRUB_07783</name>
</gene>
<comment type="caution">
    <text evidence="1">The sequence shown here is derived from an EMBL/GenBank/DDBJ whole genome shotgun (WGS) entry which is preliminary data.</text>
</comment>
<dbReference type="AlphaFoldDB" id="A0A225DCE7"/>
<evidence type="ECO:0000313" key="2">
    <source>
        <dbReference type="Proteomes" id="UP000214646"/>
    </source>
</evidence>
<reference evidence="2" key="1">
    <citation type="submission" date="2017-06" db="EMBL/GenBank/DDBJ databases">
        <title>Genome analysis of Fimbriiglobus ruber SP5, the first member of the order Planctomycetales with confirmed chitinolytic capability.</title>
        <authorList>
            <person name="Ravin N.V."/>
            <person name="Rakitin A.L."/>
            <person name="Ivanova A.A."/>
            <person name="Beletsky A.V."/>
            <person name="Kulichevskaya I.S."/>
            <person name="Mardanov A.V."/>
            <person name="Dedysh S.N."/>
        </authorList>
    </citation>
    <scope>NUCLEOTIDE SEQUENCE [LARGE SCALE GENOMIC DNA]</scope>
    <source>
        <strain evidence="2">SP5</strain>
    </source>
</reference>
<keyword evidence="2" id="KW-1185">Reference proteome</keyword>
<dbReference type="RefSeq" id="WP_088258409.1">
    <property type="nucleotide sequence ID" value="NZ_NIDE01000014.1"/>
</dbReference>
<organism evidence="1 2">
    <name type="scientific">Fimbriiglobus ruber</name>
    <dbReference type="NCBI Taxonomy" id="1908690"/>
    <lineage>
        <taxon>Bacteria</taxon>
        <taxon>Pseudomonadati</taxon>
        <taxon>Planctomycetota</taxon>
        <taxon>Planctomycetia</taxon>
        <taxon>Gemmatales</taxon>
        <taxon>Gemmataceae</taxon>
        <taxon>Fimbriiglobus</taxon>
    </lineage>
</organism>
<proteinExistence type="predicted"/>
<protein>
    <submittedName>
        <fullName evidence="1">Uncharacterized protein</fullName>
    </submittedName>
</protein>
<sequence>MQTETPNELDSAKALAIWNEYQSTHDAQRLRGKAVGIDLETGEIHFGDTKFDIHQRLRADGRTPRLLFLRIGYDYYARVKPRKRYLD</sequence>
<accession>A0A225DCE7</accession>
<evidence type="ECO:0000313" key="1">
    <source>
        <dbReference type="EMBL" id="OWK38663.1"/>
    </source>
</evidence>
<dbReference type="Proteomes" id="UP000214646">
    <property type="component" value="Unassembled WGS sequence"/>
</dbReference>